<evidence type="ECO:0000313" key="4">
    <source>
        <dbReference type="Proteomes" id="UP000502298"/>
    </source>
</evidence>
<reference evidence="3 4" key="1">
    <citation type="submission" date="2020-03" db="EMBL/GenBank/DDBJ databases">
        <title>Complete genome of Arcanobacterium buesumensis sp. nov. strain 2701.</title>
        <authorList>
            <person name="Borowiak M."/>
            <person name="Alssahen M."/>
            <person name="Laemmler C."/>
            <person name="Malorny B."/>
            <person name="Hassan A."/>
            <person name="Prenger-Berninghoff E."/>
            <person name="Ploetz M."/>
            <person name="Abdulmawjood A."/>
        </authorList>
    </citation>
    <scope>NUCLEOTIDE SEQUENCE [LARGE SCALE GENOMIC DNA]</scope>
    <source>
        <strain evidence="3 4">2701</strain>
    </source>
</reference>
<feature type="domain" description="UspA" evidence="2">
    <location>
        <begin position="157"/>
        <end position="291"/>
    </location>
</feature>
<dbReference type="Proteomes" id="UP000502298">
    <property type="component" value="Chromosome"/>
</dbReference>
<dbReference type="InterPro" id="IPR014729">
    <property type="entry name" value="Rossmann-like_a/b/a_fold"/>
</dbReference>
<comment type="similarity">
    <text evidence="1">Belongs to the universal stress protein A family.</text>
</comment>
<dbReference type="PANTHER" id="PTHR46268:SF15">
    <property type="entry name" value="UNIVERSAL STRESS PROTEIN HP_0031"/>
    <property type="match status" value="1"/>
</dbReference>
<protein>
    <submittedName>
        <fullName evidence="3">Universal stress protein</fullName>
    </submittedName>
</protein>
<dbReference type="InterPro" id="IPR006016">
    <property type="entry name" value="UspA"/>
</dbReference>
<evidence type="ECO:0000313" key="3">
    <source>
        <dbReference type="EMBL" id="QJC22444.1"/>
    </source>
</evidence>
<dbReference type="EMBL" id="CP050804">
    <property type="protein sequence ID" value="QJC22444.1"/>
    <property type="molecule type" value="Genomic_DNA"/>
</dbReference>
<dbReference type="CDD" id="cd00293">
    <property type="entry name" value="USP-like"/>
    <property type="match status" value="2"/>
</dbReference>
<keyword evidence="4" id="KW-1185">Reference proteome</keyword>
<dbReference type="Gene3D" id="3.40.50.620">
    <property type="entry name" value="HUPs"/>
    <property type="match status" value="2"/>
</dbReference>
<sequence>MSHENIVVVGIDGSSASRSALTWAHAQAKARQARLHLVCAYELPSYAPEFVPTSAARIPVGDSGFLYQAAEEMIHEVAAEVRDQGVEVTWSLEFGDPTEILVEMSKKVALVVVGGRQASSNALADRLLRTVSSAVPSNSYCPTVVVPAEKTVDDIPIKHIVVGVDGSEHAKTALQRAVWEADRWDAKLSVIATINTVAATWIPADTFRRGFLEEVTESMKEQLAEVDEGRAIDVEVHAVEGNPAQILSELSTDVDLLVLGTRGRGGFAGLLLGSTSQSVLATAACPTMVVPRRVRPGDDHGPEPK</sequence>
<dbReference type="Pfam" id="PF00582">
    <property type="entry name" value="Usp"/>
    <property type="match status" value="2"/>
</dbReference>
<organism evidence="3 4">
    <name type="scientific">Arcanobacterium buesumense</name>
    <dbReference type="NCBI Taxonomy" id="2722751"/>
    <lineage>
        <taxon>Bacteria</taxon>
        <taxon>Bacillati</taxon>
        <taxon>Actinomycetota</taxon>
        <taxon>Actinomycetes</taxon>
        <taxon>Actinomycetales</taxon>
        <taxon>Actinomycetaceae</taxon>
        <taxon>Arcanobacterium</taxon>
    </lineage>
</organism>
<dbReference type="KEGG" id="arca:HC352_07955"/>
<evidence type="ECO:0000256" key="1">
    <source>
        <dbReference type="ARBA" id="ARBA00008791"/>
    </source>
</evidence>
<gene>
    <name evidence="3" type="ORF">HC352_07955</name>
</gene>
<dbReference type="InterPro" id="IPR006015">
    <property type="entry name" value="Universal_stress_UspA"/>
</dbReference>
<proteinExistence type="inferred from homology"/>
<accession>A0A6H2EMZ7</accession>
<name>A0A6H2EMZ7_9ACTO</name>
<dbReference type="AlphaFoldDB" id="A0A6H2EMZ7"/>
<feature type="domain" description="UspA" evidence="2">
    <location>
        <begin position="7"/>
        <end position="147"/>
    </location>
</feature>
<dbReference type="PANTHER" id="PTHR46268">
    <property type="entry name" value="STRESS RESPONSE PROTEIN NHAX"/>
    <property type="match status" value="1"/>
</dbReference>
<dbReference type="PRINTS" id="PR01438">
    <property type="entry name" value="UNVRSLSTRESS"/>
</dbReference>
<dbReference type="RefSeq" id="WP_168918366.1">
    <property type="nucleotide sequence ID" value="NZ_CP050804.1"/>
</dbReference>
<dbReference type="SUPFAM" id="SSF52402">
    <property type="entry name" value="Adenine nucleotide alpha hydrolases-like"/>
    <property type="match status" value="2"/>
</dbReference>
<evidence type="ECO:0000259" key="2">
    <source>
        <dbReference type="Pfam" id="PF00582"/>
    </source>
</evidence>